<feature type="transmembrane region" description="Helical" evidence="9">
    <location>
        <begin position="226"/>
        <end position="243"/>
    </location>
</feature>
<feature type="transmembrane region" description="Helical" evidence="9">
    <location>
        <begin position="185"/>
        <end position="205"/>
    </location>
</feature>
<keyword evidence="7" id="KW-0675">Receptor</keyword>
<dbReference type="InterPro" id="IPR000611">
    <property type="entry name" value="NPY_rcpt"/>
</dbReference>
<accession>A0A193KUH4</accession>
<evidence type="ECO:0000256" key="9">
    <source>
        <dbReference type="SAM" id="Phobius"/>
    </source>
</evidence>
<dbReference type="EMBL" id="KX018961">
    <property type="protein sequence ID" value="ANO39122.1"/>
    <property type="molecule type" value="mRNA"/>
</dbReference>
<dbReference type="PANTHER" id="PTHR45695:SF9">
    <property type="entry name" value="LEUCOKININ RECEPTOR"/>
    <property type="match status" value="1"/>
</dbReference>
<reference evidence="11" key="1">
    <citation type="journal article" date="2016" name="PLoS Biol.">
        <title>GPCRs Direct Germline Development and Somatic Gonad Function in Planarians.</title>
        <authorList>
            <person name="Saberi A."/>
            <person name="Jamal A."/>
            <person name="Beets I."/>
            <person name="Schoofs L."/>
            <person name="Newmark P.A."/>
        </authorList>
    </citation>
    <scope>NUCLEOTIDE SEQUENCE</scope>
</reference>
<gene>
    <name evidence="11" type="primary">gcr361</name>
</gene>
<comment type="subcellular location">
    <subcellularLocation>
        <location evidence="1">Membrane</location>
        <topology evidence="1">Multi-pass membrane protein</topology>
    </subcellularLocation>
</comment>
<feature type="transmembrane region" description="Helical" evidence="9">
    <location>
        <begin position="19"/>
        <end position="44"/>
    </location>
</feature>
<evidence type="ECO:0000256" key="6">
    <source>
        <dbReference type="ARBA" id="ARBA00023136"/>
    </source>
</evidence>
<keyword evidence="4 9" id="KW-1133">Transmembrane helix</keyword>
<dbReference type="GO" id="GO:0004983">
    <property type="term" value="F:neuropeptide Y receptor activity"/>
    <property type="evidence" value="ECO:0007669"/>
    <property type="project" value="InterPro"/>
</dbReference>
<feature type="transmembrane region" description="Helical" evidence="9">
    <location>
        <begin position="56"/>
        <end position="83"/>
    </location>
</feature>
<dbReference type="AlphaFoldDB" id="A0A193KUH4"/>
<keyword evidence="6 9" id="KW-0472">Membrane</keyword>
<keyword evidence="3 9" id="KW-0812">Transmembrane</keyword>
<keyword evidence="8" id="KW-0807">Transducer</keyword>
<proteinExistence type="evidence at transcript level"/>
<evidence type="ECO:0000313" key="11">
    <source>
        <dbReference type="EMBL" id="ANO39122.1"/>
    </source>
</evidence>
<dbReference type="GO" id="GO:0005886">
    <property type="term" value="C:plasma membrane"/>
    <property type="evidence" value="ECO:0007669"/>
    <property type="project" value="TreeGrafter"/>
</dbReference>
<dbReference type="PRINTS" id="PR00237">
    <property type="entry name" value="GPCRRHODOPSN"/>
</dbReference>
<feature type="transmembrane region" description="Helical" evidence="9">
    <location>
        <begin position="95"/>
        <end position="114"/>
    </location>
</feature>
<feature type="domain" description="G-protein coupled receptors family 1 profile" evidence="10">
    <location>
        <begin position="35"/>
        <end position="283"/>
    </location>
</feature>
<evidence type="ECO:0000256" key="7">
    <source>
        <dbReference type="ARBA" id="ARBA00023170"/>
    </source>
</evidence>
<dbReference type="InterPro" id="IPR000276">
    <property type="entry name" value="GPCR_Rhodpsn"/>
</dbReference>
<organism evidence="11">
    <name type="scientific">Schmidtea mediterranea</name>
    <name type="common">Freshwater planarian flatworm</name>
    <dbReference type="NCBI Taxonomy" id="79327"/>
    <lineage>
        <taxon>Eukaryota</taxon>
        <taxon>Metazoa</taxon>
        <taxon>Spiralia</taxon>
        <taxon>Lophotrochozoa</taxon>
        <taxon>Platyhelminthes</taxon>
        <taxon>Rhabditophora</taxon>
        <taxon>Seriata</taxon>
        <taxon>Tricladida</taxon>
        <taxon>Continenticola</taxon>
        <taxon>Geoplanoidea</taxon>
        <taxon>Dugesiidae</taxon>
        <taxon>Schmidtea</taxon>
    </lineage>
</organism>
<dbReference type="PRINTS" id="PR01012">
    <property type="entry name" value="NRPEPTIDEYR"/>
</dbReference>
<evidence type="ECO:0000256" key="8">
    <source>
        <dbReference type="ARBA" id="ARBA00023224"/>
    </source>
</evidence>
<dbReference type="SUPFAM" id="SSF81321">
    <property type="entry name" value="Family A G protein-coupled receptor-like"/>
    <property type="match status" value="1"/>
</dbReference>
<evidence type="ECO:0000256" key="3">
    <source>
        <dbReference type="ARBA" id="ARBA00022692"/>
    </source>
</evidence>
<dbReference type="InterPro" id="IPR017452">
    <property type="entry name" value="GPCR_Rhodpsn_7TM"/>
</dbReference>
<evidence type="ECO:0000256" key="2">
    <source>
        <dbReference type="ARBA" id="ARBA00010663"/>
    </source>
</evidence>
<name>A0A193KUH4_SCHMD</name>
<feature type="transmembrane region" description="Helical" evidence="9">
    <location>
        <begin position="135"/>
        <end position="153"/>
    </location>
</feature>
<evidence type="ECO:0000256" key="4">
    <source>
        <dbReference type="ARBA" id="ARBA00022989"/>
    </source>
</evidence>
<evidence type="ECO:0000256" key="1">
    <source>
        <dbReference type="ARBA" id="ARBA00004141"/>
    </source>
</evidence>
<dbReference type="Pfam" id="PF00001">
    <property type="entry name" value="7tm_1"/>
    <property type="match status" value="1"/>
</dbReference>
<evidence type="ECO:0000259" key="10">
    <source>
        <dbReference type="PROSITE" id="PS50262"/>
    </source>
</evidence>
<sequence>MSDQNNTTITDDLSITTKLVFTCCYITIFFIGLLGNILVCIVIIKDLRRSVTNIFLFNLSCADILNIILVIPSTTIIDLWIGYWPFDIIMCKSLPFLQCLTIVVTSFTYVIISTDRFFVVFYPMRARLTLKKSKGILCGIWAISAALGFPLLIVSKVEHSPPKCQEAWSTKASTVYSMILLTTQYFVPLFFILSTYSAIAARVWLQQAPGERDENRDRRLAKSKRKMVKMMIAVSLAYAISQLPRHITWLYLFYSQGFQWANLIWNIVVLLQISSTCYNPIIYCWMNHSYRHRFIYYLCVLTKMNAFRQLNPPKFRTNTNTEFSSGMLTQYVKQNPNIDKSRYLTAGILKSKPAYPSEGMELDDKLISYPTNPSAIVHFKAISDHKL</sequence>
<dbReference type="Gene3D" id="1.20.1070.10">
    <property type="entry name" value="Rhodopsin 7-helix transmembrane proteins"/>
    <property type="match status" value="1"/>
</dbReference>
<dbReference type="PANTHER" id="PTHR45695">
    <property type="entry name" value="LEUCOKININ RECEPTOR-RELATED"/>
    <property type="match status" value="1"/>
</dbReference>
<feature type="transmembrane region" description="Helical" evidence="9">
    <location>
        <begin position="263"/>
        <end position="286"/>
    </location>
</feature>
<evidence type="ECO:0000256" key="5">
    <source>
        <dbReference type="ARBA" id="ARBA00023040"/>
    </source>
</evidence>
<protein>
    <submittedName>
        <fullName evidence="11">GCR361</fullName>
    </submittedName>
</protein>
<keyword evidence="5" id="KW-0297">G-protein coupled receptor</keyword>
<comment type="similarity">
    <text evidence="2">Belongs to the G-protein coupled receptor 1 family.</text>
</comment>
<dbReference type="PROSITE" id="PS50262">
    <property type="entry name" value="G_PROTEIN_RECEP_F1_2"/>
    <property type="match status" value="1"/>
</dbReference>